<evidence type="ECO:0000313" key="2">
    <source>
        <dbReference type="Proteomes" id="UP000051221"/>
    </source>
</evidence>
<evidence type="ECO:0008006" key="3">
    <source>
        <dbReference type="Google" id="ProtNLM"/>
    </source>
</evidence>
<organism evidence="1 2">
    <name type="scientific">Vibrio furnissii</name>
    <dbReference type="NCBI Taxonomy" id="29494"/>
    <lineage>
        <taxon>Bacteria</taxon>
        <taxon>Pseudomonadati</taxon>
        <taxon>Pseudomonadota</taxon>
        <taxon>Gammaproteobacteria</taxon>
        <taxon>Vibrionales</taxon>
        <taxon>Vibrionaceae</taxon>
        <taxon>Vibrio</taxon>
    </lineage>
</organism>
<protein>
    <recommendedName>
        <fullName evidence="3">Zn-ribbon motif protein</fullName>
    </recommendedName>
</protein>
<evidence type="ECO:0000313" key="1">
    <source>
        <dbReference type="EMBL" id="KQH87589.1"/>
    </source>
</evidence>
<dbReference type="RefSeq" id="WP_055465269.1">
    <property type="nucleotide sequence ID" value="NZ_CP089605.1"/>
</dbReference>
<dbReference type="InParanoid" id="A0A0Q2R637"/>
<sequence>MAKPRKKLPEKTVDIFCAKCRTVLFKYHKGGKGALIKCFKARIAQDATQGDGRCPNCGSEFAREAMIRGAPAWKIAGGKVVVK</sequence>
<dbReference type="AlphaFoldDB" id="A0A0Q2R637"/>
<comment type="caution">
    <text evidence="1">The sequence shown here is derived from an EMBL/GenBank/DDBJ whole genome shotgun (WGS) entry which is preliminary data.</text>
</comment>
<accession>A0A0Q2R637</accession>
<keyword evidence="2" id="KW-1185">Reference proteome</keyword>
<gene>
    <name evidence="1" type="ORF">AMR76_03105</name>
</gene>
<proteinExistence type="predicted"/>
<dbReference type="EMBL" id="LKHS01000002">
    <property type="protein sequence ID" value="KQH87589.1"/>
    <property type="molecule type" value="Genomic_DNA"/>
</dbReference>
<reference evidence="1 2" key="1">
    <citation type="submission" date="2015-08" db="EMBL/GenBank/DDBJ databases">
        <title>Antibacterial properties of a collection of Vibrionaceae strains.</title>
        <authorList>
            <person name="Giubergia S."/>
        </authorList>
    </citation>
    <scope>NUCLEOTIDE SEQUENCE [LARGE SCALE GENOMIC DNA]</scope>
    <source>
        <strain evidence="1 2">S0821</strain>
    </source>
</reference>
<dbReference type="Proteomes" id="UP000051221">
    <property type="component" value="Unassembled WGS sequence"/>
</dbReference>
<name>A0A0Q2R637_VIBFU</name>